<dbReference type="RefSeq" id="WP_169257140.1">
    <property type="nucleotide sequence ID" value="NZ_WTVN01000028.1"/>
</dbReference>
<evidence type="ECO:0000256" key="1">
    <source>
        <dbReference type="SAM" id="SignalP"/>
    </source>
</evidence>
<name>A0ABX1Q0X5_9RHOO</name>
<dbReference type="SUPFAM" id="SSF49503">
    <property type="entry name" value="Cupredoxins"/>
    <property type="match status" value="1"/>
</dbReference>
<evidence type="ECO:0000259" key="2">
    <source>
        <dbReference type="Pfam" id="PF13473"/>
    </source>
</evidence>
<keyword evidence="4" id="KW-1185">Reference proteome</keyword>
<accession>A0ABX1Q0X5</accession>
<dbReference type="InterPro" id="IPR008972">
    <property type="entry name" value="Cupredoxin"/>
</dbReference>
<feature type="chain" id="PRO_5045814455" evidence="1">
    <location>
        <begin position="29"/>
        <end position="118"/>
    </location>
</feature>
<feature type="domain" description="EfeO-type cupredoxin-like" evidence="2">
    <location>
        <begin position="14"/>
        <end position="116"/>
    </location>
</feature>
<protein>
    <submittedName>
        <fullName evidence="3">Cupredoxin domain-containing protein</fullName>
    </submittedName>
</protein>
<evidence type="ECO:0000313" key="3">
    <source>
        <dbReference type="EMBL" id="NMG45298.1"/>
    </source>
</evidence>
<reference evidence="3 4" key="1">
    <citation type="submission" date="2019-12" db="EMBL/GenBank/DDBJ databases">
        <title>Comparative genomics gives insights into the taxonomy of the Azoarcus-Aromatoleum group and reveals separate origins of nif in the plant-associated Azoarcus and non-plant-associated Aromatoleum sub-groups.</title>
        <authorList>
            <person name="Lafos M."/>
            <person name="Maluk M."/>
            <person name="Batista M."/>
            <person name="Junghare M."/>
            <person name="Carmona M."/>
            <person name="Faoro H."/>
            <person name="Cruz L.M."/>
            <person name="Battistoni F."/>
            <person name="De Souza E."/>
            <person name="Pedrosa F."/>
            <person name="Chen W.-M."/>
            <person name="Poole P.S."/>
            <person name="Dixon R.A."/>
            <person name="James E.K."/>
        </authorList>
    </citation>
    <scope>NUCLEOTIDE SEQUENCE [LARGE SCALE GENOMIC DNA]</scope>
    <source>
        <strain evidence="3 4">Td21</strain>
    </source>
</reference>
<keyword evidence="1" id="KW-0732">Signal</keyword>
<evidence type="ECO:0000313" key="4">
    <source>
        <dbReference type="Proteomes" id="UP000623795"/>
    </source>
</evidence>
<sequence length="118" mass="12725">MIPASPMIPATVLAAAFAFGALATPAVARAEMPTFEVVAENGRFTPETIEVPANTRFRLQLTNRNAGPEEFETSSPFKELVVGPGVTRSTIFPPLKPGTYPFFGEFHPETAKGRFVAK</sequence>
<proteinExistence type="predicted"/>
<dbReference type="Pfam" id="PF13473">
    <property type="entry name" value="Cupredoxin_1"/>
    <property type="match status" value="1"/>
</dbReference>
<gene>
    <name evidence="3" type="ORF">GPA22_16405</name>
</gene>
<organism evidence="3 4">
    <name type="scientific">Aromatoleum toluvorans</name>
    <dbReference type="NCBI Taxonomy" id="92002"/>
    <lineage>
        <taxon>Bacteria</taxon>
        <taxon>Pseudomonadati</taxon>
        <taxon>Pseudomonadota</taxon>
        <taxon>Betaproteobacteria</taxon>
        <taxon>Rhodocyclales</taxon>
        <taxon>Rhodocyclaceae</taxon>
        <taxon>Aromatoleum</taxon>
    </lineage>
</organism>
<dbReference type="EMBL" id="WTVN01000028">
    <property type="protein sequence ID" value="NMG45298.1"/>
    <property type="molecule type" value="Genomic_DNA"/>
</dbReference>
<dbReference type="InterPro" id="IPR028096">
    <property type="entry name" value="EfeO_Cupredoxin"/>
</dbReference>
<comment type="caution">
    <text evidence="3">The sequence shown here is derived from an EMBL/GenBank/DDBJ whole genome shotgun (WGS) entry which is preliminary data.</text>
</comment>
<dbReference type="Gene3D" id="2.60.40.420">
    <property type="entry name" value="Cupredoxins - blue copper proteins"/>
    <property type="match status" value="1"/>
</dbReference>
<feature type="signal peptide" evidence="1">
    <location>
        <begin position="1"/>
        <end position="28"/>
    </location>
</feature>
<dbReference type="Proteomes" id="UP000623795">
    <property type="component" value="Unassembled WGS sequence"/>
</dbReference>